<feature type="signal peptide" evidence="3">
    <location>
        <begin position="1"/>
        <end position="18"/>
    </location>
</feature>
<dbReference type="PANTHER" id="PTHR36845:SF1">
    <property type="entry name" value="HYDROLASE, PUTATIVE (AFU_ORTHOLOGUE AFUA_7G05090)-RELATED"/>
    <property type="match status" value="1"/>
</dbReference>
<keyword evidence="5" id="KW-1185">Reference proteome</keyword>
<evidence type="ECO:0000256" key="1">
    <source>
        <dbReference type="ARBA" id="ARBA00022801"/>
    </source>
</evidence>
<dbReference type="GO" id="GO:0016787">
    <property type="term" value="F:hydrolase activity"/>
    <property type="evidence" value="ECO:0007669"/>
    <property type="project" value="UniProtKB-KW"/>
</dbReference>
<accession>A0ABS9VBC3</accession>
<proteinExistence type="inferred from homology"/>
<keyword evidence="1 4" id="KW-0378">Hydrolase</keyword>
<dbReference type="Proteomes" id="UP001165430">
    <property type="component" value="Unassembled WGS sequence"/>
</dbReference>
<comment type="similarity">
    <text evidence="2">Belongs to the glycosyl hydrolase 88 family.</text>
</comment>
<dbReference type="InterPro" id="IPR010905">
    <property type="entry name" value="Glyco_hydro_88"/>
</dbReference>
<keyword evidence="4" id="KW-0687">Ribonucleoprotein</keyword>
<gene>
    <name evidence="4" type="ORF">MM213_09560</name>
</gene>
<dbReference type="InterPro" id="IPR012341">
    <property type="entry name" value="6hp_glycosidase-like_sf"/>
</dbReference>
<keyword evidence="4" id="KW-0689">Ribosomal protein</keyword>
<dbReference type="Pfam" id="PF07470">
    <property type="entry name" value="Glyco_hydro_88"/>
    <property type="match status" value="1"/>
</dbReference>
<evidence type="ECO:0000313" key="5">
    <source>
        <dbReference type="Proteomes" id="UP001165430"/>
    </source>
</evidence>
<evidence type="ECO:0000256" key="3">
    <source>
        <dbReference type="SAM" id="SignalP"/>
    </source>
</evidence>
<evidence type="ECO:0000256" key="2">
    <source>
        <dbReference type="ARBA" id="ARBA00038358"/>
    </source>
</evidence>
<dbReference type="PANTHER" id="PTHR36845">
    <property type="entry name" value="HYDROLASE, PUTATIVE (AFU_ORTHOLOGUE AFUA_7G05090)-RELATED"/>
    <property type="match status" value="1"/>
</dbReference>
<dbReference type="InterPro" id="IPR052369">
    <property type="entry name" value="UG_Glycosaminoglycan_Hydrolase"/>
</dbReference>
<organism evidence="4 5">
    <name type="scientific">Belliella alkalica</name>
    <dbReference type="NCBI Taxonomy" id="1730871"/>
    <lineage>
        <taxon>Bacteria</taxon>
        <taxon>Pseudomonadati</taxon>
        <taxon>Bacteroidota</taxon>
        <taxon>Cytophagia</taxon>
        <taxon>Cytophagales</taxon>
        <taxon>Cyclobacteriaceae</taxon>
        <taxon>Belliella</taxon>
    </lineage>
</organism>
<reference evidence="4" key="1">
    <citation type="submission" date="2022-03" db="EMBL/GenBank/DDBJ databases">
        <title>De novo assembled genomes of Belliella spp. (Cyclobacteriaceae) strains.</title>
        <authorList>
            <person name="Szabo A."/>
            <person name="Korponai K."/>
            <person name="Felfoldi T."/>
        </authorList>
    </citation>
    <scope>NUCLEOTIDE SEQUENCE</scope>
    <source>
        <strain evidence="4">DSM 111903</strain>
    </source>
</reference>
<sequence length="396" mass="45731">MKKIIFLYLFLTMLGGFACTNKEGDDDEWEKLIESEAKAAAEQYKYLYSQTPKDRMPKTYYPQEAKLESSSTSWWTSGFFPGTLFYIYELTGDQKVLDLGVEKLEILAKEQHNKGTHDLGFMLYCSFGNADRLNPNDDYKNIMLTGAESLASRYNEDAQVIRSWDHGKWQFPVIIDNMMNLEFLFWASEQSGDPKYKDIAIKHSNQTIKNHFRDDYSSYHVIDYDPANGEVLARETAQGLHDESAWARGQSWALYGYTTMYRLTKDEAYLYQAKAIAEFIFSHPNLPEDLIPFWDFDITEQAQEKRDVSAAAINASALLELAKYVSSEQADDYVDKAKIILKNLSSDPYRAKENEIGGFLLKHSVGHFKANSEVDVPLTYADYYYIEALLRLKKWY</sequence>
<dbReference type="EMBL" id="JAKZGO010000006">
    <property type="protein sequence ID" value="MCH7413732.1"/>
    <property type="molecule type" value="Genomic_DNA"/>
</dbReference>
<dbReference type="Gene3D" id="1.50.10.10">
    <property type="match status" value="1"/>
</dbReference>
<dbReference type="RefSeq" id="WP_241411715.1">
    <property type="nucleotide sequence ID" value="NZ_JAKZGO010000006.1"/>
</dbReference>
<dbReference type="SUPFAM" id="SSF48208">
    <property type="entry name" value="Six-hairpin glycosidases"/>
    <property type="match status" value="1"/>
</dbReference>
<protein>
    <submittedName>
        <fullName evidence="4">Glycoside hydrolase family 88 protein</fullName>
    </submittedName>
</protein>
<feature type="chain" id="PRO_5045326006" evidence="3">
    <location>
        <begin position="19"/>
        <end position="396"/>
    </location>
</feature>
<keyword evidence="3" id="KW-0732">Signal</keyword>
<evidence type="ECO:0000313" key="4">
    <source>
        <dbReference type="EMBL" id="MCH7413732.1"/>
    </source>
</evidence>
<dbReference type="GO" id="GO:0005840">
    <property type="term" value="C:ribosome"/>
    <property type="evidence" value="ECO:0007669"/>
    <property type="project" value="UniProtKB-KW"/>
</dbReference>
<dbReference type="InterPro" id="IPR008928">
    <property type="entry name" value="6-hairpin_glycosidase_sf"/>
</dbReference>
<name>A0ABS9VBC3_9BACT</name>
<dbReference type="PROSITE" id="PS51257">
    <property type="entry name" value="PROKAR_LIPOPROTEIN"/>
    <property type="match status" value="1"/>
</dbReference>
<comment type="caution">
    <text evidence="4">The sequence shown here is derived from an EMBL/GenBank/DDBJ whole genome shotgun (WGS) entry which is preliminary data.</text>
</comment>